<dbReference type="AlphaFoldDB" id="A0A939T9I2"/>
<evidence type="ECO:0000313" key="2">
    <source>
        <dbReference type="EMBL" id="MBO2448000.1"/>
    </source>
</evidence>
<organism evidence="2 3">
    <name type="scientific">Actinomadura barringtoniae</name>
    <dbReference type="NCBI Taxonomy" id="1427535"/>
    <lineage>
        <taxon>Bacteria</taxon>
        <taxon>Bacillati</taxon>
        <taxon>Actinomycetota</taxon>
        <taxon>Actinomycetes</taxon>
        <taxon>Streptosporangiales</taxon>
        <taxon>Thermomonosporaceae</taxon>
        <taxon>Actinomadura</taxon>
    </lineage>
</organism>
<protein>
    <submittedName>
        <fullName evidence="2">DUF4239 domain-containing protein</fullName>
    </submittedName>
</protein>
<feature type="transmembrane region" description="Helical" evidence="1">
    <location>
        <begin position="204"/>
        <end position="225"/>
    </location>
</feature>
<evidence type="ECO:0000313" key="3">
    <source>
        <dbReference type="Proteomes" id="UP000669179"/>
    </source>
</evidence>
<proteinExistence type="predicted"/>
<feature type="transmembrane region" description="Helical" evidence="1">
    <location>
        <begin position="44"/>
        <end position="64"/>
    </location>
</feature>
<keyword evidence="1" id="KW-0812">Transmembrane</keyword>
<keyword evidence="3" id="KW-1185">Reference proteome</keyword>
<reference evidence="2" key="1">
    <citation type="submission" date="2021-03" db="EMBL/GenBank/DDBJ databases">
        <authorList>
            <person name="Kanchanasin P."/>
            <person name="Saeng-In P."/>
            <person name="Phongsopitanun W."/>
            <person name="Yuki M."/>
            <person name="Kudo T."/>
            <person name="Ohkuma M."/>
            <person name="Tanasupawat S."/>
        </authorList>
    </citation>
    <scope>NUCLEOTIDE SEQUENCE</scope>
    <source>
        <strain evidence="2">GKU 128</strain>
    </source>
</reference>
<name>A0A939T9I2_9ACTN</name>
<comment type="caution">
    <text evidence="2">The sequence shown here is derived from an EMBL/GenBank/DDBJ whole genome shotgun (WGS) entry which is preliminary data.</text>
</comment>
<feature type="transmembrane region" description="Helical" evidence="1">
    <location>
        <begin position="175"/>
        <end position="198"/>
    </location>
</feature>
<evidence type="ECO:0000256" key="1">
    <source>
        <dbReference type="SAM" id="Phobius"/>
    </source>
</evidence>
<dbReference type="Pfam" id="PF14023">
    <property type="entry name" value="Bestrophin-like"/>
    <property type="match status" value="1"/>
</dbReference>
<accession>A0A939T9I2</accession>
<dbReference type="InterPro" id="IPR025333">
    <property type="entry name" value="DUF4239"/>
</dbReference>
<keyword evidence="1" id="KW-1133">Transmembrane helix</keyword>
<gene>
    <name evidence="2" type="ORF">J4573_12925</name>
</gene>
<keyword evidence="1" id="KW-0472">Membrane</keyword>
<dbReference type="RefSeq" id="WP_208255668.1">
    <property type="nucleotide sequence ID" value="NZ_JAGEOJ010000005.1"/>
</dbReference>
<dbReference type="EMBL" id="JAGEOJ010000005">
    <property type="protein sequence ID" value="MBO2448000.1"/>
    <property type="molecule type" value="Genomic_DNA"/>
</dbReference>
<sequence length="253" mass="27361">MLIKSILAALVAVALVAAVAFVFKKYGKTDDEPDGATGSHVGAMLSALFLLVFAIALIVPWAAADEERKNTAAEAQALVEAYWDSGMLAQADKQAVRTEIKAYLEHTVNTEFPRLKDGGDPLTANTWQRLDQLRIRLANLKIDDDQVNAARDDAVERVREVYSARRQRAVDTGPILPGGVLFFTVLTGIIMIIFPFLVGARPKGMPLVALGIMAALLGISIFLCFDVNHVFTGPLAVKADAFSDALNEIARIP</sequence>
<dbReference type="Proteomes" id="UP000669179">
    <property type="component" value="Unassembled WGS sequence"/>
</dbReference>